<evidence type="ECO:0000313" key="16">
    <source>
        <dbReference type="Proteomes" id="UP000011116"/>
    </source>
</evidence>
<reference evidence="15" key="2">
    <citation type="submission" date="2020-10" db="EMBL/GenBank/DDBJ databases">
        <authorList>
            <person name="Scholz U."/>
            <person name="Mascher M."/>
            <person name="Fiebig A."/>
        </authorList>
    </citation>
    <scope>NUCLEOTIDE SEQUENCE [LARGE SCALE GENOMIC DNA]</scope>
    <source>
        <strain evidence="15">cv. Morex</strain>
    </source>
</reference>
<dbReference type="FunCoup" id="M0YI48">
    <property type="interactions" value="1520"/>
</dbReference>
<comment type="subcellular location">
    <subcellularLocation>
        <location evidence="13">Mitochondrion inner membrane</location>
        <topology evidence="13">Peripheral membrane protein</topology>
        <orientation evidence="13">Intermembrane side</orientation>
    </subcellularLocation>
    <subcellularLocation>
        <location evidence="1">Mitochondrion intermembrane space</location>
    </subcellularLocation>
</comment>
<dbReference type="AlphaFoldDB" id="M0YI48"/>
<dbReference type="GO" id="GO:0045039">
    <property type="term" value="P:protein insertion into mitochondrial inner membrane"/>
    <property type="evidence" value="ECO:0007669"/>
    <property type="project" value="UniProtKB-ARBA"/>
</dbReference>
<evidence type="ECO:0000256" key="8">
    <source>
        <dbReference type="ARBA" id="ARBA00023128"/>
    </source>
</evidence>
<evidence type="ECO:0000256" key="12">
    <source>
        <dbReference type="ARBA" id="ARBA00064596"/>
    </source>
</evidence>
<keyword evidence="13" id="KW-0999">Mitochondrion inner membrane</keyword>
<dbReference type="GO" id="GO:0046872">
    <property type="term" value="F:metal ion binding"/>
    <property type="evidence" value="ECO:0007669"/>
    <property type="project" value="UniProtKB-KW"/>
</dbReference>
<feature type="domain" description="Tim10-like" evidence="14">
    <location>
        <begin position="23"/>
        <end position="82"/>
    </location>
</feature>
<evidence type="ECO:0000256" key="10">
    <source>
        <dbReference type="ARBA" id="ARBA00023186"/>
    </source>
</evidence>
<evidence type="ECO:0000256" key="13">
    <source>
        <dbReference type="RuleBase" id="RU367043"/>
    </source>
</evidence>
<evidence type="ECO:0000259" key="14">
    <source>
        <dbReference type="Pfam" id="PF02953"/>
    </source>
</evidence>
<dbReference type="GO" id="GO:0005743">
    <property type="term" value="C:mitochondrial inner membrane"/>
    <property type="evidence" value="ECO:0007669"/>
    <property type="project" value="UniProtKB-SubCell"/>
</dbReference>
<accession>M0YI48</accession>
<dbReference type="GO" id="GO:0042719">
    <property type="term" value="C:mitochondrial intermembrane space chaperone complex"/>
    <property type="evidence" value="ECO:0007669"/>
    <property type="project" value="UniProtKB-ARBA"/>
</dbReference>
<keyword evidence="7 13" id="KW-0811">Translocation</keyword>
<evidence type="ECO:0000256" key="9">
    <source>
        <dbReference type="ARBA" id="ARBA00023157"/>
    </source>
</evidence>
<keyword evidence="13" id="KW-0472">Membrane</keyword>
<dbReference type="eggNOG" id="KOG1733">
    <property type="taxonomic scope" value="Eukaryota"/>
</dbReference>
<dbReference type="OMA" id="NAYAQEF"/>
<dbReference type="EnsemblPlants" id="HORVU.MOREX.r3.6HG0604450.1">
    <property type="protein sequence ID" value="HORVU.MOREX.r3.6HG0604450.1"/>
    <property type="gene ID" value="HORVU.MOREX.r3.6HG0604450"/>
</dbReference>
<evidence type="ECO:0000256" key="4">
    <source>
        <dbReference type="ARBA" id="ARBA00022723"/>
    </source>
</evidence>
<comment type="similarity">
    <text evidence="2 13">Belongs to the small Tim family.</text>
</comment>
<gene>
    <name evidence="15" type="primary">LOC123403623</name>
</gene>
<evidence type="ECO:0000256" key="3">
    <source>
        <dbReference type="ARBA" id="ARBA00022448"/>
    </source>
</evidence>
<dbReference type="InterPro" id="IPR004217">
    <property type="entry name" value="Tim10-like"/>
</dbReference>
<dbReference type="InParanoid" id="M0YI48"/>
<dbReference type="Proteomes" id="UP000011116">
    <property type="component" value="Chromosome 6H"/>
</dbReference>
<proteinExistence type="inferred from homology"/>
<dbReference type="KEGG" id="hvg:123403623"/>
<keyword evidence="16" id="KW-1185">Reference proteome</keyword>
<keyword evidence="3 13" id="KW-0813">Transport</keyword>
<dbReference type="SUPFAM" id="SSF144122">
    <property type="entry name" value="Tim10-like"/>
    <property type="match status" value="1"/>
</dbReference>
<dbReference type="PaxDb" id="4513-MLOC_69546.1"/>
<comment type="domain">
    <text evidence="13">The twin CX3C motif contains 4 conserved Cys residues that form 2 disulfide bonds in the mitochondrial intermembrane space.</text>
</comment>
<keyword evidence="8 13" id="KW-0496">Mitochondrion</keyword>
<keyword evidence="9 13" id="KW-1015">Disulfide bond</keyword>
<dbReference type="Gramene" id="HORVU.MOREX.r3.6HG0604450.1">
    <property type="protein sequence ID" value="HORVU.MOREX.r3.6HG0604450.1"/>
    <property type="gene ID" value="HORVU.MOREX.r3.6HG0604450"/>
</dbReference>
<dbReference type="FunFam" id="1.10.287.810:FF:000001">
    <property type="entry name" value="mitochondrial import inner membrane translocase subunit TIM13"/>
    <property type="match status" value="1"/>
</dbReference>
<evidence type="ECO:0000313" key="15">
    <source>
        <dbReference type="EnsemblPlants" id="HORVU.MOREX.r3.6HG0604450.1"/>
    </source>
</evidence>
<dbReference type="GeneID" id="123403623"/>
<dbReference type="RefSeq" id="XP_044953479.1">
    <property type="nucleotide sequence ID" value="XM_045097544.1"/>
</dbReference>
<name>M0YI48_HORVV</name>
<comment type="function">
    <text evidence="11">Mitochondrial intermembrane chaperone that participates in the import and insertion of some multi-pass transmembrane proteins into the mitochondrial inner membrane. Also required for the transfer of beta-barrel precursors from the TOM complex to the sorting and assembly machinery (SAM complex) of the outer membrane. Acts as a chaperone-like protein that protects the hydrophobic precursors from aggregation and guide them through the mitochondrial intermembrane space. The TIM8-TIM13 complex mediates the import of some proteins while the predominant TIM9-TIM10 70 kDa complex mediates the import of much more proteins.</text>
</comment>
<dbReference type="Gene3D" id="1.10.287.810">
    <property type="entry name" value="Mitochondrial import inner membrane translocase subunit tim13 like domains"/>
    <property type="match status" value="1"/>
</dbReference>
<evidence type="ECO:0000256" key="11">
    <source>
        <dbReference type="ARBA" id="ARBA00058454"/>
    </source>
</evidence>
<comment type="subunit">
    <text evidence="12">Heterohexamer; composed of 3 copies of TIM8 and 3 copies of TIM13, named soluble 70 kDa complex. Associates with the TIM22 complex, whose core is composed of TIM22.</text>
</comment>
<dbReference type="SMR" id="M0YI48"/>
<keyword evidence="5" id="KW-0862">Zinc</keyword>
<reference evidence="16" key="1">
    <citation type="journal article" date="2012" name="Nature">
        <title>A physical, genetic and functional sequence assembly of the barley genome.</title>
        <authorList>
            <consortium name="The International Barley Genome Sequencing Consortium"/>
            <person name="Mayer K.F."/>
            <person name="Waugh R."/>
            <person name="Brown J.W."/>
            <person name="Schulman A."/>
            <person name="Langridge P."/>
            <person name="Platzer M."/>
            <person name="Fincher G.B."/>
            <person name="Muehlbauer G.J."/>
            <person name="Sato K."/>
            <person name="Close T.J."/>
            <person name="Wise R.P."/>
            <person name="Stein N."/>
        </authorList>
    </citation>
    <scope>NUCLEOTIDE SEQUENCE [LARGE SCALE GENOMIC DNA]</scope>
    <source>
        <strain evidence="16">cv. Morex</strain>
    </source>
</reference>
<dbReference type="Pfam" id="PF02953">
    <property type="entry name" value="zf-Tim10_DDP"/>
    <property type="match status" value="1"/>
</dbReference>
<keyword evidence="10 13" id="KW-0143">Chaperone</keyword>
<evidence type="ECO:0000256" key="5">
    <source>
        <dbReference type="ARBA" id="ARBA00022833"/>
    </source>
</evidence>
<keyword evidence="4" id="KW-0479">Metal-binding</keyword>
<dbReference type="STRING" id="112509.M0YI48"/>
<evidence type="ECO:0000256" key="6">
    <source>
        <dbReference type="ARBA" id="ARBA00022927"/>
    </source>
</evidence>
<protein>
    <recommendedName>
        <fullName evidence="13">Mitochondrial import inner membrane translocase subunit</fullName>
    </recommendedName>
</protein>
<dbReference type="InterPro" id="IPR035427">
    <property type="entry name" value="Tim10-like_dom_sf"/>
</dbReference>
<evidence type="ECO:0000256" key="2">
    <source>
        <dbReference type="ARBA" id="ARBA00006720"/>
    </source>
</evidence>
<evidence type="ECO:0000256" key="7">
    <source>
        <dbReference type="ARBA" id="ARBA00023010"/>
    </source>
</evidence>
<reference evidence="15" key="3">
    <citation type="submission" date="2022-01" db="UniProtKB">
        <authorList>
            <consortium name="EnsemblPlants"/>
        </authorList>
    </citation>
    <scope>IDENTIFICATION</scope>
    <source>
        <strain evidence="15">subsp. vulgare</strain>
    </source>
</reference>
<evidence type="ECO:0000256" key="1">
    <source>
        <dbReference type="ARBA" id="ARBA00004569"/>
    </source>
</evidence>
<keyword evidence="6 13" id="KW-0653">Protein transport</keyword>
<dbReference type="Gramene" id="HORVU.MOREX.r2.6HG0501060.1">
    <property type="protein sequence ID" value="HORVU.MOREX.r2.6HG0501060.1"/>
    <property type="gene ID" value="HORVU.MOREX.r2.6HG0501060"/>
</dbReference>
<organism evidence="15 16">
    <name type="scientific">Hordeum vulgare subsp. vulgare</name>
    <name type="common">Domesticated barley</name>
    <dbReference type="NCBI Taxonomy" id="112509"/>
    <lineage>
        <taxon>Eukaryota</taxon>
        <taxon>Viridiplantae</taxon>
        <taxon>Streptophyta</taxon>
        <taxon>Embryophyta</taxon>
        <taxon>Tracheophyta</taxon>
        <taxon>Spermatophyta</taxon>
        <taxon>Magnoliopsida</taxon>
        <taxon>Liliopsida</taxon>
        <taxon>Poales</taxon>
        <taxon>Poaceae</taxon>
        <taxon>BOP clade</taxon>
        <taxon>Pooideae</taxon>
        <taxon>Triticodae</taxon>
        <taxon>Triticeae</taxon>
        <taxon>Hordeinae</taxon>
        <taxon>Hordeum</taxon>
    </lineage>
</organism>
<dbReference type="GO" id="GO:0015031">
    <property type="term" value="P:protein transport"/>
    <property type="evidence" value="ECO:0007669"/>
    <property type="project" value="UniProtKB-KW"/>
</dbReference>
<sequence>MDSFSSPSMSSGSPPNPEAVMEEIKAQLAQAYAQELLETVGNKCFAKCVTKPGSSMSGSESSCVSRCVDRYIEATGIVGRALFSHR</sequence>